<reference evidence="2 3" key="1">
    <citation type="submission" date="2021-06" db="EMBL/GenBank/DDBJ databases">
        <title>Caerostris extrusa draft genome.</title>
        <authorList>
            <person name="Kono N."/>
            <person name="Arakawa K."/>
        </authorList>
    </citation>
    <scope>NUCLEOTIDE SEQUENCE [LARGE SCALE GENOMIC DNA]</scope>
</reference>
<comment type="caution">
    <text evidence="2">The sequence shown here is derived from an EMBL/GenBank/DDBJ whole genome shotgun (WGS) entry which is preliminary data.</text>
</comment>
<gene>
    <name evidence="2" type="ORF">CEXT_745271</name>
</gene>
<accession>A0AAV4VBZ3</accession>
<evidence type="ECO:0000256" key="1">
    <source>
        <dbReference type="SAM" id="MobiDB-lite"/>
    </source>
</evidence>
<feature type="region of interest" description="Disordered" evidence="1">
    <location>
        <begin position="46"/>
        <end position="68"/>
    </location>
</feature>
<protein>
    <submittedName>
        <fullName evidence="2">Uncharacterized protein</fullName>
    </submittedName>
</protein>
<feature type="compositionally biased region" description="Basic residues" evidence="1">
    <location>
        <begin position="49"/>
        <end position="58"/>
    </location>
</feature>
<organism evidence="2 3">
    <name type="scientific">Caerostris extrusa</name>
    <name type="common">Bark spider</name>
    <name type="synonym">Caerostris bankana</name>
    <dbReference type="NCBI Taxonomy" id="172846"/>
    <lineage>
        <taxon>Eukaryota</taxon>
        <taxon>Metazoa</taxon>
        <taxon>Ecdysozoa</taxon>
        <taxon>Arthropoda</taxon>
        <taxon>Chelicerata</taxon>
        <taxon>Arachnida</taxon>
        <taxon>Araneae</taxon>
        <taxon>Araneomorphae</taxon>
        <taxon>Entelegynae</taxon>
        <taxon>Araneoidea</taxon>
        <taxon>Araneidae</taxon>
        <taxon>Caerostris</taxon>
    </lineage>
</organism>
<feature type="region of interest" description="Disordered" evidence="1">
    <location>
        <begin position="85"/>
        <end position="114"/>
    </location>
</feature>
<keyword evidence="3" id="KW-1185">Reference proteome</keyword>
<proteinExistence type="predicted"/>
<dbReference type="Proteomes" id="UP001054945">
    <property type="component" value="Unassembled WGS sequence"/>
</dbReference>
<dbReference type="AlphaFoldDB" id="A0AAV4VBZ3"/>
<sequence>MKGKKKKKSTIFKLDLAKKIQTSPNEAIAQPTWQPVRLMWRQLRERLPPKNHHSHTRKGKESGRGRNGRSYCILSWELECWKTKRSLTRPPSTTPRGESKDRPFVSGATPAQST</sequence>
<evidence type="ECO:0000313" key="3">
    <source>
        <dbReference type="Proteomes" id="UP001054945"/>
    </source>
</evidence>
<dbReference type="EMBL" id="BPLR01014188">
    <property type="protein sequence ID" value="GIY67020.1"/>
    <property type="molecule type" value="Genomic_DNA"/>
</dbReference>
<evidence type="ECO:0000313" key="2">
    <source>
        <dbReference type="EMBL" id="GIY67020.1"/>
    </source>
</evidence>
<name>A0AAV4VBZ3_CAEEX</name>